<protein>
    <submittedName>
        <fullName evidence="7">NADH-cytochrome b5 reductase</fullName>
        <ecNumber evidence="7">1.6.2.2</ecNumber>
    </submittedName>
</protein>
<evidence type="ECO:0000256" key="3">
    <source>
        <dbReference type="ARBA" id="ARBA00022827"/>
    </source>
</evidence>
<dbReference type="SUPFAM" id="SSF63380">
    <property type="entry name" value="Riboflavin synthase domain-like"/>
    <property type="match status" value="1"/>
</dbReference>
<dbReference type="AlphaFoldDB" id="A0A976M8D3"/>
<evidence type="ECO:0000256" key="4">
    <source>
        <dbReference type="ARBA" id="ARBA00023002"/>
    </source>
</evidence>
<dbReference type="PANTHER" id="PTHR19370">
    <property type="entry name" value="NADH-CYTOCHROME B5 REDUCTASE"/>
    <property type="match status" value="1"/>
</dbReference>
<dbReference type="InterPro" id="IPR017938">
    <property type="entry name" value="Riboflavin_synthase-like_b-brl"/>
</dbReference>
<feature type="domain" description="Oxidoreductase FAD/NAD(P)-binding" evidence="6">
    <location>
        <begin position="176"/>
        <end position="273"/>
    </location>
</feature>
<organism evidence="7 8">
    <name type="scientific">Theileria orientalis</name>
    <dbReference type="NCBI Taxonomy" id="68886"/>
    <lineage>
        <taxon>Eukaryota</taxon>
        <taxon>Sar</taxon>
        <taxon>Alveolata</taxon>
        <taxon>Apicomplexa</taxon>
        <taxon>Aconoidasida</taxon>
        <taxon>Piroplasmida</taxon>
        <taxon>Theileriidae</taxon>
        <taxon>Theileria</taxon>
    </lineage>
</organism>
<evidence type="ECO:0000313" key="7">
    <source>
        <dbReference type="EMBL" id="UKJ90484.2"/>
    </source>
</evidence>
<feature type="binding site" evidence="5">
    <location>
        <position position="129"/>
    </location>
    <ligand>
        <name>FAD</name>
        <dbReference type="ChEBI" id="CHEBI:57692"/>
    </ligand>
</feature>
<evidence type="ECO:0000256" key="1">
    <source>
        <dbReference type="ARBA" id="ARBA00001974"/>
    </source>
</evidence>
<feature type="binding site" evidence="5">
    <location>
        <position position="182"/>
    </location>
    <ligand>
        <name>FAD</name>
        <dbReference type="ChEBI" id="CHEBI:57692"/>
    </ligand>
</feature>
<dbReference type="InterPro" id="IPR039261">
    <property type="entry name" value="FNR_nucleotide-bd"/>
</dbReference>
<dbReference type="Proteomes" id="UP000244803">
    <property type="component" value="Chromosome 2"/>
</dbReference>
<evidence type="ECO:0000259" key="6">
    <source>
        <dbReference type="Pfam" id="PF00175"/>
    </source>
</evidence>
<proteinExistence type="predicted"/>
<dbReference type="Gene3D" id="2.40.30.10">
    <property type="entry name" value="Translation factors"/>
    <property type="match status" value="1"/>
</dbReference>
<dbReference type="InterPro" id="IPR001834">
    <property type="entry name" value="CBR-like"/>
</dbReference>
<comment type="cofactor">
    <cofactor evidence="1 5">
        <name>FAD</name>
        <dbReference type="ChEBI" id="CHEBI:57692"/>
    </cofactor>
</comment>
<evidence type="ECO:0000313" key="8">
    <source>
        <dbReference type="Proteomes" id="UP000244803"/>
    </source>
</evidence>
<reference evidence="7" key="1">
    <citation type="submission" date="2022-07" db="EMBL/GenBank/DDBJ databases">
        <title>Evaluation of T. orientalis genome assembly methods using nanopore sequencing and analysis of variation between genomes.</title>
        <authorList>
            <person name="Yam J."/>
            <person name="Micallef M.L."/>
            <person name="Liu M."/>
            <person name="Djordjevic S.P."/>
            <person name="Bogema D.R."/>
            <person name="Jenkins C."/>
        </authorList>
    </citation>
    <scope>NUCLEOTIDE SEQUENCE</scope>
    <source>
        <strain evidence="7">Fish Creek</strain>
    </source>
</reference>
<accession>A0A976M8D3</accession>
<dbReference type="CDD" id="cd06183">
    <property type="entry name" value="cyt_b5_reduct_like"/>
    <property type="match status" value="1"/>
</dbReference>
<feature type="binding site" evidence="5">
    <location>
        <position position="99"/>
    </location>
    <ligand>
        <name>FAD</name>
        <dbReference type="ChEBI" id="CHEBI:57692"/>
    </ligand>
</feature>
<keyword evidence="4 7" id="KW-0560">Oxidoreductase</keyword>
<dbReference type="InterPro" id="IPR001433">
    <property type="entry name" value="OxRdtase_FAD/NAD-bd"/>
</dbReference>
<dbReference type="Gene3D" id="3.40.50.80">
    <property type="entry name" value="Nucleotide-binding domain of ferredoxin-NADP reductase (FNR) module"/>
    <property type="match status" value="1"/>
</dbReference>
<dbReference type="OrthoDB" id="359922at2759"/>
<evidence type="ECO:0000256" key="2">
    <source>
        <dbReference type="ARBA" id="ARBA00022630"/>
    </source>
</evidence>
<dbReference type="Pfam" id="PF00175">
    <property type="entry name" value="NAD_binding_1"/>
    <property type="match status" value="1"/>
</dbReference>
<sequence>MGSPSDLDLEIYLKKEKIGINLKNIVDEYIYDLELVKKVKTSPTSFLFIFEYTEDIANIVEVDIFSAFVFIGTHQKPTLPGLWNNKPLEDQGGLVRRKYAPIYIDIDNRQIHFLIRIYHQTELYPDGGKLTRYLDDILITEQVNITGWRSKHKVINNNLIKSLATKVEFETLNLAAGGTGITPFVRLLNYYQDIPVDINLVYCNRSVEEIMLKQLIDKFADINKRLKVTYLVSKKERECQGVIEGRISEEIVEAKLVNTERALCLFCGPPGFNDLMFEILQNLNHKMNNHLNRFVAKAIVLSKLVKLRLAQPLLKGSLEDSNRSMSASVKAVGFLSKIVPILKMSQAWANKSVVSSTATMGSKKTGSVRLHNREDQVWRVLRPGRERETKHLRWRK</sequence>
<gene>
    <name evidence="7" type="ORF">MACJ_001418</name>
</gene>
<dbReference type="GO" id="GO:0090524">
    <property type="term" value="F:cytochrome-b5 reductase activity, acting on NADH"/>
    <property type="evidence" value="ECO:0007669"/>
    <property type="project" value="UniProtKB-EC"/>
</dbReference>
<keyword evidence="3 5" id="KW-0274">FAD</keyword>
<evidence type="ECO:0000256" key="5">
    <source>
        <dbReference type="PIRSR" id="PIRSR601834-1"/>
    </source>
</evidence>
<keyword evidence="2 5" id="KW-0285">Flavoprotein</keyword>
<feature type="binding site" evidence="5">
    <location>
        <position position="114"/>
    </location>
    <ligand>
        <name>FAD</name>
        <dbReference type="ChEBI" id="CHEBI:57692"/>
    </ligand>
</feature>
<dbReference type="SUPFAM" id="SSF52343">
    <property type="entry name" value="Ferredoxin reductase-like, C-terminal NADP-linked domain"/>
    <property type="match status" value="1"/>
</dbReference>
<feature type="binding site" evidence="5">
    <location>
        <position position="97"/>
    </location>
    <ligand>
        <name>FAD</name>
        <dbReference type="ChEBI" id="CHEBI:57692"/>
    </ligand>
</feature>
<name>A0A976M8D3_THEOR</name>
<dbReference type="EC" id="1.6.2.2" evidence="7"/>
<dbReference type="PANTHER" id="PTHR19370:SF184">
    <property type="entry name" value="NADH-CYTOCHROME B5 REDUCTASE-LIKE"/>
    <property type="match status" value="1"/>
</dbReference>
<dbReference type="EMBL" id="CP056068">
    <property type="protein sequence ID" value="UKJ90484.2"/>
    <property type="molecule type" value="Genomic_DNA"/>
</dbReference>